<dbReference type="PaxDb" id="3880-AES93963"/>
<gene>
    <name evidence="2" type="ordered locus">MTR_5g009420</name>
    <name evidence="3" type="ORF">MtrunA17_Chr5g0396751</name>
</gene>
<accession>G7KAL7</accession>
<dbReference type="AlphaFoldDB" id="G7KAL7"/>
<dbReference type="EMBL" id="CM001221">
    <property type="protein sequence ID" value="AES93963.1"/>
    <property type="molecule type" value="Genomic_DNA"/>
</dbReference>
<evidence type="ECO:0000313" key="4">
    <source>
        <dbReference type="EnsemblPlants" id="AES93963"/>
    </source>
</evidence>
<keyword evidence="2" id="KW-0472">Membrane</keyword>
<dbReference type="EMBL" id="PSQE01000005">
    <property type="protein sequence ID" value="RHN53523.1"/>
    <property type="molecule type" value="Genomic_DNA"/>
</dbReference>
<protein>
    <submittedName>
        <fullName evidence="2">Transmembrane protein, putative</fullName>
    </submittedName>
</protein>
<evidence type="ECO:0000313" key="3">
    <source>
        <dbReference type="EMBL" id="RHN53523.1"/>
    </source>
</evidence>
<reference evidence="3" key="5">
    <citation type="journal article" date="2018" name="Nat. Plants">
        <title>Whole-genome landscape of Medicago truncatula symbiotic genes.</title>
        <authorList>
            <person name="Pecrix Y."/>
            <person name="Gamas P."/>
            <person name="Carrere S."/>
        </authorList>
    </citation>
    <scope>NUCLEOTIDE SEQUENCE</scope>
    <source>
        <tissue evidence="3">Leaves</tissue>
    </source>
</reference>
<dbReference type="OMA" id="FHSTHIN"/>
<proteinExistence type="predicted"/>
<sequence length="263" mass="30842">MAKNIIASPNIIVTFFLLFLCTFSSSTRTSFDSSEINNVNVDDIDQTNHDSSFPMSVKNPLDQNSIFLPSENLPEPDSKHATLVQYDEPIEETIEYHEPKIVAPTKTITTAESSKESKPLPLTVFRFGPIDRTRIPRRPSQLSRRPIHHRCHHTHQHYKPWNNRHLPRRPNNVVITKINNDVEGREFETVARRWTPVDWMRYDNNINDPIMFSRERSKAMENSELLKKIYERYNQRRQEQAEAKTKENGSTFVKRIRKFLNGV</sequence>
<reference evidence="2 5" key="2">
    <citation type="journal article" date="2014" name="BMC Genomics">
        <title>An improved genome release (version Mt4.0) for the model legume Medicago truncatula.</title>
        <authorList>
            <person name="Tang H."/>
            <person name="Krishnakumar V."/>
            <person name="Bidwell S."/>
            <person name="Rosen B."/>
            <person name="Chan A."/>
            <person name="Zhou S."/>
            <person name="Gentzbittel L."/>
            <person name="Childs K.L."/>
            <person name="Yandell M."/>
            <person name="Gundlach H."/>
            <person name="Mayer K.F."/>
            <person name="Schwartz D.C."/>
            <person name="Town C.D."/>
        </authorList>
    </citation>
    <scope>GENOME REANNOTATION</scope>
    <source>
        <strain evidence="4 5">cv. Jemalong A17</strain>
    </source>
</reference>
<evidence type="ECO:0000313" key="5">
    <source>
        <dbReference type="Proteomes" id="UP000002051"/>
    </source>
</evidence>
<feature type="signal peptide" evidence="1">
    <location>
        <begin position="1"/>
        <end position="26"/>
    </location>
</feature>
<feature type="chain" id="PRO_5014573487" evidence="1">
    <location>
        <begin position="27"/>
        <end position="263"/>
    </location>
</feature>
<dbReference type="Proteomes" id="UP000002051">
    <property type="component" value="Chromosome 5"/>
</dbReference>
<reference evidence="2 5" key="1">
    <citation type="journal article" date="2011" name="Nature">
        <title>The Medicago genome provides insight into the evolution of rhizobial symbioses.</title>
        <authorList>
            <person name="Young N.D."/>
            <person name="Debelle F."/>
            <person name="Oldroyd G.E."/>
            <person name="Geurts R."/>
            <person name="Cannon S.B."/>
            <person name="Udvardi M.K."/>
            <person name="Benedito V.A."/>
            <person name="Mayer K.F."/>
            <person name="Gouzy J."/>
            <person name="Schoof H."/>
            <person name="Van de Peer Y."/>
            <person name="Proost S."/>
            <person name="Cook D.R."/>
            <person name="Meyers B.C."/>
            <person name="Spannagl M."/>
            <person name="Cheung F."/>
            <person name="De Mita S."/>
            <person name="Krishnakumar V."/>
            <person name="Gundlach H."/>
            <person name="Zhou S."/>
            <person name="Mudge J."/>
            <person name="Bharti A.K."/>
            <person name="Murray J.D."/>
            <person name="Naoumkina M.A."/>
            <person name="Rosen B."/>
            <person name="Silverstein K.A."/>
            <person name="Tang H."/>
            <person name="Rombauts S."/>
            <person name="Zhao P.X."/>
            <person name="Zhou P."/>
            <person name="Barbe V."/>
            <person name="Bardou P."/>
            <person name="Bechner M."/>
            <person name="Bellec A."/>
            <person name="Berger A."/>
            <person name="Berges H."/>
            <person name="Bidwell S."/>
            <person name="Bisseling T."/>
            <person name="Choisne N."/>
            <person name="Couloux A."/>
            <person name="Denny R."/>
            <person name="Deshpande S."/>
            <person name="Dai X."/>
            <person name="Doyle J.J."/>
            <person name="Dudez A.M."/>
            <person name="Farmer A.D."/>
            <person name="Fouteau S."/>
            <person name="Franken C."/>
            <person name="Gibelin C."/>
            <person name="Gish J."/>
            <person name="Goldstein S."/>
            <person name="Gonzalez A.J."/>
            <person name="Green P.J."/>
            <person name="Hallab A."/>
            <person name="Hartog M."/>
            <person name="Hua A."/>
            <person name="Humphray S.J."/>
            <person name="Jeong D.H."/>
            <person name="Jing Y."/>
            <person name="Jocker A."/>
            <person name="Kenton S.M."/>
            <person name="Kim D.J."/>
            <person name="Klee K."/>
            <person name="Lai H."/>
            <person name="Lang C."/>
            <person name="Lin S."/>
            <person name="Macmil S.L."/>
            <person name="Magdelenat G."/>
            <person name="Matthews L."/>
            <person name="McCorrison J."/>
            <person name="Monaghan E.L."/>
            <person name="Mun J.H."/>
            <person name="Najar F.Z."/>
            <person name="Nicholson C."/>
            <person name="Noirot C."/>
            <person name="O'Bleness M."/>
            <person name="Paule C.R."/>
            <person name="Poulain J."/>
            <person name="Prion F."/>
            <person name="Qin B."/>
            <person name="Qu C."/>
            <person name="Retzel E.F."/>
            <person name="Riddle C."/>
            <person name="Sallet E."/>
            <person name="Samain S."/>
            <person name="Samson N."/>
            <person name="Sanders I."/>
            <person name="Saurat O."/>
            <person name="Scarpelli C."/>
            <person name="Schiex T."/>
            <person name="Segurens B."/>
            <person name="Severin A.J."/>
            <person name="Sherrier D.J."/>
            <person name="Shi R."/>
            <person name="Sims S."/>
            <person name="Singer S.R."/>
            <person name="Sinharoy S."/>
            <person name="Sterck L."/>
            <person name="Viollet A."/>
            <person name="Wang B.B."/>
            <person name="Wang K."/>
            <person name="Wang M."/>
            <person name="Wang X."/>
            <person name="Warfsmann J."/>
            <person name="Weissenbach J."/>
            <person name="White D.D."/>
            <person name="White J.D."/>
            <person name="Wiley G.B."/>
            <person name="Wincker P."/>
            <person name="Xing Y."/>
            <person name="Yang L."/>
            <person name="Yao Z."/>
            <person name="Ying F."/>
            <person name="Zhai J."/>
            <person name="Zhou L."/>
            <person name="Zuber A."/>
            <person name="Denarie J."/>
            <person name="Dixon R.A."/>
            <person name="May G.D."/>
            <person name="Schwartz D.C."/>
            <person name="Rogers J."/>
            <person name="Quetier F."/>
            <person name="Town C.D."/>
            <person name="Roe B.A."/>
        </authorList>
    </citation>
    <scope>NUCLEOTIDE SEQUENCE [LARGE SCALE GENOMIC DNA]</scope>
    <source>
        <strain evidence="2">A17</strain>
        <strain evidence="4 5">cv. Jemalong A17</strain>
    </source>
</reference>
<dbReference type="HOGENOM" id="CLU_1059117_0_0_1"/>
<keyword evidence="5" id="KW-1185">Reference proteome</keyword>
<evidence type="ECO:0000313" key="6">
    <source>
        <dbReference type="Proteomes" id="UP000265566"/>
    </source>
</evidence>
<keyword evidence="2" id="KW-0812">Transmembrane</keyword>
<keyword evidence="1" id="KW-0732">Signal</keyword>
<reference evidence="4" key="3">
    <citation type="submission" date="2015-04" db="UniProtKB">
        <authorList>
            <consortium name="EnsemblPlants"/>
        </authorList>
    </citation>
    <scope>IDENTIFICATION</scope>
    <source>
        <strain evidence="4">cv. Jemalong A17</strain>
    </source>
</reference>
<reference evidence="6" key="4">
    <citation type="journal article" date="2018" name="Nat. Plants">
        <title>Whole-genome landscape of Medicago truncatula symbiotic genes.</title>
        <authorList>
            <person name="Pecrix Y."/>
            <person name="Staton S.E."/>
            <person name="Sallet E."/>
            <person name="Lelandais-Briere C."/>
            <person name="Moreau S."/>
            <person name="Carrere S."/>
            <person name="Blein T."/>
            <person name="Jardinaud M.F."/>
            <person name="Latrasse D."/>
            <person name="Zouine M."/>
            <person name="Zahm M."/>
            <person name="Kreplak J."/>
            <person name="Mayjonade B."/>
            <person name="Satge C."/>
            <person name="Perez M."/>
            <person name="Cauet S."/>
            <person name="Marande W."/>
            <person name="Chantry-Darmon C."/>
            <person name="Lopez-Roques C."/>
            <person name="Bouchez O."/>
            <person name="Berard A."/>
            <person name="Debelle F."/>
            <person name="Munos S."/>
            <person name="Bendahmane A."/>
            <person name="Berges H."/>
            <person name="Niebel A."/>
            <person name="Buitink J."/>
            <person name="Frugier F."/>
            <person name="Benhamed M."/>
            <person name="Crespi M."/>
            <person name="Gouzy J."/>
            <person name="Gamas P."/>
        </authorList>
    </citation>
    <scope>NUCLEOTIDE SEQUENCE [LARGE SCALE GENOMIC DNA]</scope>
    <source>
        <strain evidence="6">cv. Jemalong A17</strain>
    </source>
</reference>
<evidence type="ECO:0000256" key="1">
    <source>
        <dbReference type="SAM" id="SignalP"/>
    </source>
</evidence>
<dbReference type="Gramene" id="rna28438">
    <property type="protein sequence ID" value="RHN53523.1"/>
    <property type="gene ID" value="gene28438"/>
</dbReference>
<evidence type="ECO:0000313" key="2">
    <source>
        <dbReference type="EMBL" id="AES93963.1"/>
    </source>
</evidence>
<organism evidence="2 5">
    <name type="scientific">Medicago truncatula</name>
    <name type="common">Barrel medic</name>
    <name type="synonym">Medicago tribuloides</name>
    <dbReference type="NCBI Taxonomy" id="3880"/>
    <lineage>
        <taxon>Eukaryota</taxon>
        <taxon>Viridiplantae</taxon>
        <taxon>Streptophyta</taxon>
        <taxon>Embryophyta</taxon>
        <taxon>Tracheophyta</taxon>
        <taxon>Spermatophyta</taxon>
        <taxon>Magnoliopsida</taxon>
        <taxon>eudicotyledons</taxon>
        <taxon>Gunneridae</taxon>
        <taxon>Pentapetalae</taxon>
        <taxon>rosids</taxon>
        <taxon>fabids</taxon>
        <taxon>Fabales</taxon>
        <taxon>Fabaceae</taxon>
        <taxon>Papilionoideae</taxon>
        <taxon>50 kb inversion clade</taxon>
        <taxon>NPAAA clade</taxon>
        <taxon>Hologalegina</taxon>
        <taxon>IRL clade</taxon>
        <taxon>Trifolieae</taxon>
        <taxon>Medicago</taxon>
    </lineage>
</organism>
<name>G7KAL7_MEDTR</name>
<dbReference type="Proteomes" id="UP000265566">
    <property type="component" value="Chromosome 5"/>
</dbReference>
<dbReference type="EnsemblPlants" id="AES93963">
    <property type="protein sequence ID" value="AES93963"/>
    <property type="gene ID" value="MTR_5g009420"/>
</dbReference>